<dbReference type="Pfam" id="PF00010">
    <property type="entry name" value="HLH"/>
    <property type="match status" value="1"/>
</dbReference>
<evidence type="ECO:0000256" key="2">
    <source>
        <dbReference type="SAM" id="MobiDB-lite"/>
    </source>
</evidence>
<dbReference type="Gene3D" id="4.10.280.10">
    <property type="entry name" value="Helix-loop-helix DNA-binding domain"/>
    <property type="match status" value="1"/>
</dbReference>
<feature type="coiled-coil region" evidence="1">
    <location>
        <begin position="622"/>
        <end position="649"/>
    </location>
</feature>
<evidence type="ECO:0000313" key="5">
    <source>
        <dbReference type="Proteomes" id="UP000242525"/>
    </source>
</evidence>
<sequence>MIHTDHPVWPLNNTNIYEQQNTHSHHATADYNLDIHVTEMSSPHEYPSSKSYSLDFTDMKASQHAHESPMSDGVTINSASAADNNILQSSEFQSFLEFNGKSQYQSPPEHQQPQVNGNKQQFMDDSLFSDIFQNYSMSNTNPQNQTHGDSNNNNNNNLDHTGNTDNNAKETIDELLNEKHDLFKSPYINTSNLTRSSSAETPDTMGGNSTTDDFTPLLSPTTTTLFDTINPNILPASEFSMPVSFFDGNSSPSLEALNNGSNIPTEETKMKRPRKARKPSSSSISKVTKAPSPLIRPNMPSRRLSTRMSTSTTSYSTNVSPVISTSVNRNYSRSMAQYSKSMSPEEQKPENPESSAAEMPPPARNVTIGANGPLPAATPASLMNLPEQDVDMVDISETENHLKDAVQATKNIAIQASVVAAPPPLKATPAKKRVTRTSKTAPSSVSSSPLIAAAPPNGSRKKATPILAPHERSKSGSSSIMIKPKMNIAASPVLRTSLRHTGGRNSISSSPIIMPKMSPHMSPHIAPMGSNNRGRNNGNSDSSDDLSALLASKSNYQNIVEGNHNQLGLLYPDTLSADLTSKRTSHKLAEQGRRNRINTALGDLAKLLVPDANQVPSKATTVELAIKRINDLKTELEGCKDRLRKYEEV</sequence>
<keyword evidence="5" id="KW-1185">Reference proteome</keyword>
<dbReference type="InterPro" id="IPR036638">
    <property type="entry name" value="HLH_DNA-bd_sf"/>
</dbReference>
<dbReference type="SMART" id="SM00353">
    <property type="entry name" value="HLH"/>
    <property type="match status" value="1"/>
</dbReference>
<feature type="compositionally biased region" description="Low complexity" evidence="2">
    <location>
        <begin position="279"/>
        <end position="292"/>
    </location>
</feature>
<feature type="region of interest" description="Disordered" evidence="2">
    <location>
        <begin position="524"/>
        <end position="546"/>
    </location>
</feature>
<accession>A0A0J9XD11</accession>
<dbReference type="PROSITE" id="PS50888">
    <property type="entry name" value="BHLH"/>
    <property type="match status" value="1"/>
</dbReference>
<feature type="compositionally biased region" description="Polar residues" evidence="2">
    <location>
        <begin position="187"/>
        <end position="209"/>
    </location>
</feature>
<feature type="region of interest" description="Disordered" evidence="2">
    <location>
        <begin position="425"/>
        <end position="480"/>
    </location>
</feature>
<proteinExistence type="predicted"/>
<feature type="compositionally biased region" description="Low complexity" evidence="2">
    <location>
        <begin position="143"/>
        <end position="166"/>
    </location>
</feature>
<dbReference type="OrthoDB" id="5344169at2759"/>
<dbReference type="AlphaFoldDB" id="A0A0J9XD11"/>
<dbReference type="SUPFAM" id="SSF47459">
    <property type="entry name" value="HLH, helix-loop-helix DNA-binding domain"/>
    <property type="match status" value="1"/>
</dbReference>
<dbReference type="EMBL" id="CCBN010000008">
    <property type="protein sequence ID" value="CDO54705.1"/>
    <property type="molecule type" value="Genomic_DNA"/>
</dbReference>
<feature type="compositionally biased region" description="Low complexity" evidence="2">
    <location>
        <begin position="441"/>
        <end position="456"/>
    </location>
</feature>
<dbReference type="STRING" id="1173061.A0A0J9XD11"/>
<feature type="domain" description="BHLH" evidence="3">
    <location>
        <begin position="581"/>
        <end position="632"/>
    </location>
</feature>
<feature type="compositionally biased region" description="Polar residues" evidence="2">
    <location>
        <begin position="254"/>
        <end position="265"/>
    </location>
</feature>
<feature type="region of interest" description="Disordered" evidence="2">
    <location>
        <begin position="254"/>
        <end position="318"/>
    </location>
</feature>
<name>A0A0J9XD11_GEOCN</name>
<dbReference type="InterPro" id="IPR011598">
    <property type="entry name" value="bHLH_dom"/>
</dbReference>
<dbReference type="GO" id="GO:0046983">
    <property type="term" value="F:protein dimerization activity"/>
    <property type="evidence" value="ECO:0007669"/>
    <property type="project" value="InterPro"/>
</dbReference>
<reference evidence="4" key="1">
    <citation type="submission" date="2014-03" db="EMBL/GenBank/DDBJ databases">
        <authorList>
            <person name="Casaregola S."/>
        </authorList>
    </citation>
    <scope>NUCLEOTIDE SEQUENCE [LARGE SCALE GENOMIC DNA]</scope>
    <source>
        <strain evidence="4">CLIB 918</strain>
    </source>
</reference>
<evidence type="ECO:0000259" key="3">
    <source>
        <dbReference type="PROSITE" id="PS50888"/>
    </source>
</evidence>
<comment type="caution">
    <text evidence="4">The sequence shown here is derived from an EMBL/GenBank/DDBJ whole genome shotgun (WGS) entry which is preliminary data.</text>
</comment>
<feature type="region of interest" description="Disordered" evidence="2">
    <location>
        <begin position="336"/>
        <end position="381"/>
    </location>
</feature>
<gene>
    <name evidence="4" type="ORF">BN980_GECA08s03376g</name>
</gene>
<evidence type="ECO:0000313" key="4">
    <source>
        <dbReference type="EMBL" id="CDO54705.1"/>
    </source>
</evidence>
<evidence type="ECO:0000256" key="1">
    <source>
        <dbReference type="SAM" id="Coils"/>
    </source>
</evidence>
<keyword evidence="1" id="KW-0175">Coiled coil</keyword>
<feature type="region of interest" description="Disordered" evidence="2">
    <location>
        <begin position="135"/>
        <end position="167"/>
    </location>
</feature>
<dbReference type="Proteomes" id="UP000242525">
    <property type="component" value="Unassembled WGS sequence"/>
</dbReference>
<organism evidence="4 5">
    <name type="scientific">Geotrichum candidum</name>
    <name type="common">Oospora lactis</name>
    <name type="synonym">Dipodascus geotrichum</name>
    <dbReference type="NCBI Taxonomy" id="1173061"/>
    <lineage>
        <taxon>Eukaryota</taxon>
        <taxon>Fungi</taxon>
        <taxon>Dikarya</taxon>
        <taxon>Ascomycota</taxon>
        <taxon>Saccharomycotina</taxon>
        <taxon>Dipodascomycetes</taxon>
        <taxon>Dipodascales</taxon>
        <taxon>Dipodascaceae</taxon>
        <taxon>Geotrichum</taxon>
    </lineage>
</organism>
<feature type="region of interest" description="Disordered" evidence="2">
    <location>
        <begin position="187"/>
        <end position="216"/>
    </location>
</feature>
<feature type="compositionally biased region" description="Low complexity" evidence="2">
    <location>
        <begin position="301"/>
        <end position="317"/>
    </location>
</feature>
<protein>
    <recommendedName>
        <fullName evidence="3">BHLH domain-containing protein</fullName>
    </recommendedName>
</protein>